<accession>A0A226DWP4</accession>
<protein>
    <submittedName>
        <fullName evidence="2">Uncharacterized protein</fullName>
    </submittedName>
</protein>
<keyword evidence="1" id="KW-1133">Transmembrane helix</keyword>
<keyword evidence="1" id="KW-0472">Membrane</keyword>
<comment type="caution">
    <text evidence="2">The sequence shown here is derived from an EMBL/GenBank/DDBJ whole genome shotgun (WGS) entry which is preliminary data.</text>
</comment>
<evidence type="ECO:0000313" key="2">
    <source>
        <dbReference type="EMBL" id="OXA49448.1"/>
    </source>
</evidence>
<keyword evidence="1" id="KW-0812">Transmembrane</keyword>
<organism evidence="2 3">
    <name type="scientific">Folsomia candida</name>
    <name type="common">Springtail</name>
    <dbReference type="NCBI Taxonomy" id="158441"/>
    <lineage>
        <taxon>Eukaryota</taxon>
        <taxon>Metazoa</taxon>
        <taxon>Ecdysozoa</taxon>
        <taxon>Arthropoda</taxon>
        <taxon>Hexapoda</taxon>
        <taxon>Collembola</taxon>
        <taxon>Entomobryomorpha</taxon>
        <taxon>Isotomoidea</taxon>
        <taxon>Isotomidae</taxon>
        <taxon>Proisotominae</taxon>
        <taxon>Folsomia</taxon>
    </lineage>
</organism>
<evidence type="ECO:0000313" key="3">
    <source>
        <dbReference type="Proteomes" id="UP000198287"/>
    </source>
</evidence>
<name>A0A226DWP4_FOLCA</name>
<feature type="transmembrane region" description="Helical" evidence="1">
    <location>
        <begin position="89"/>
        <end position="114"/>
    </location>
</feature>
<dbReference type="Proteomes" id="UP000198287">
    <property type="component" value="Unassembled WGS sequence"/>
</dbReference>
<gene>
    <name evidence="2" type="ORF">Fcan01_15613</name>
</gene>
<dbReference type="AlphaFoldDB" id="A0A226DWP4"/>
<keyword evidence="3" id="KW-1185">Reference proteome</keyword>
<sequence length="231" mass="26803">MEEYLKTRSPTVAEVMVYWANETGYFESRNLKFSKNYTLDYNDLMNYWDSLPNIEVDGVPEETYRGEFETSNIIVFDNMHHFSGRVSQFLLFFVSRFSFKLLLLVYGISAWLQILEILLYLVVDKYSAIVICRICNFKSGFILFLLVRADRTKDGAPKTIQCYQERLVELTGEFKTRISSKGSTFSLHMQISWNILKLLFAILLRLMGKCGGNKNKEIEDGTTYQGESTSL</sequence>
<evidence type="ECO:0000256" key="1">
    <source>
        <dbReference type="SAM" id="Phobius"/>
    </source>
</evidence>
<proteinExistence type="predicted"/>
<reference evidence="2 3" key="1">
    <citation type="submission" date="2015-12" db="EMBL/GenBank/DDBJ databases">
        <title>The genome of Folsomia candida.</title>
        <authorList>
            <person name="Faddeeva A."/>
            <person name="Derks M.F."/>
            <person name="Anvar Y."/>
            <person name="Smit S."/>
            <person name="Van Straalen N."/>
            <person name="Roelofs D."/>
        </authorList>
    </citation>
    <scope>NUCLEOTIDE SEQUENCE [LARGE SCALE GENOMIC DNA]</scope>
    <source>
        <strain evidence="2 3">VU population</strain>
        <tissue evidence="2">Whole body</tissue>
    </source>
</reference>
<dbReference type="EMBL" id="LNIX01000010">
    <property type="protein sequence ID" value="OXA49448.1"/>
    <property type="molecule type" value="Genomic_DNA"/>
</dbReference>